<protein>
    <recommendedName>
        <fullName evidence="4">YncI copper-binding domain-containing protein</fullName>
    </recommendedName>
</protein>
<keyword evidence="2" id="KW-0472">Membrane</keyword>
<gene>
    <name evidence="5" type="ORF">GCM10009765_23260</name>
</gene>
<comment type="caution">
    <text evidence="5">The sequence shown here is derived from an EMBL/GenBank/DDBJ whole genome shotgun (WGS) entry which is preliminary data.</text>
</comment>
<feature type="domain" description="YncI copper-binding" evidence="4">
    <location>
        <begin position="26"/>
        <end position="174"/>
    </location>
</feature>
<proteinExistence type="predicted"/>
<evidence type="ECO:0000313" key="5">
    <source>
        <dbReference type="EMBL" id="GAA1673272.1"/>
    </source>
</evidence>
<dbReference type="InterPro" id="IPR038507">
    <property type="entry name" value="YcnI-like_sf"/>
</dbReference>
<reference evidence="6" key="1">
    <citation type="journal article" date="2019" name="Int. J. Syst. Evol. Microbiol.">
        <title>The Global Catalogue of Microorganisms (GCM) 10K type strain sequencing project: providing services to taxonomists for standard genome sequencing and annotation.</title>
        <authorList>
            <consortium name="The Broad Institute Genomics Platform"/>
            <consortium name="The Broad Institute Genome Sequencing Center for Infectious Disease"/>
            <person name="Wu L."/>
            <person name="Ma J."/>
        </authorList>
    </citation>
    <scope>NUCLEOTIDE SEQUENCE [LARGE SCALE GENOMIC DNA]</scope>
    <source>
        <strain evidence="6">JCM 14718</strain>
    </source>
</reference>
<feature type="compositionally biased region" description="Low complexity" evidence="1">
    <location>
        <begin position="188"/>
        <end position="199"/>
    </location>
</feature>
<dbReference type="CDD" id="cd08545">
    <property type="entry name" value="YcnI_like"/>
    <property type="match status" value="1"/>
</dbReference>
<evidence type="ECO:0000256" key="3">
    <source>
        <dbReference type="SAM" id="SignalP"/>
    </source>
</evidence>
<keyword evidence="3" id="KW-0732">Signal</keyword>
<feature type="signal peptide" evidence="3">
    <location>
        <begin position="1"/>
        <end position="25"/>
    </location>
</feature>
<keyword evidence="2" id="KW-0812">Transmembrane</keyword>
<dbReference type="Proteomes" id="UP001500618">
    <property type="component" value="Unassembled WGS sequence"/>
</dbReference>
<dbReference type="Gene3D" id="2.60.40.2230">
    <property type="entry name" value="Uncharacterised protein YcnI-like PF07987, DUF1775"/>
    <property type="match status" value="1"/>
</dbReference>
<keyword evidence="6" id="KW-1185">Reference proteome</keyword>
<evidence type="ECO:0000256" key="1">
    <source>
        <dbReference type="SAM" id="MobiDB-lite"/>
    </source>
</evidence>
<dbReference type="InterPro" id="IPR012533">
    <property type="entry name" value="YcnI-copper_dom"/>
</dbReference>
<evidence type="ECO:0000313" key="6">
    <source>
        <dbReference type="Proteomes" id="UP001500618"/>
    </source>
</evidence>
<dbReference type="Pfam" id="PF07987">
    <property type="entry name" value="DUF1775"/>
    <property type="match status" value="1"/>
</dbReference>
<sequence length="243" mass="24332">MLVRAGAVVAAAAALVLSTGGAASAHITTDPTVVTRAEYNQISFRAPNESATASTVKFELTFPTATPITSVRTAPLPGWKAVVTKGKLPKPVTIENATITQAVLSVVWTAEPGVGIAPGQFGLFQILTGALPVSVDTLVIPATETYSDGKVVTWDQPPTANGEEPEQPAPVVKLTGSADEGYGGGGHAADPSASTPAASAAGSAGGAALWVAVAALVVAVAGAVLAGLTFRRGREHPTTDQSS</sequence>
<name>A0ABP4SI15_9ACTN</name>
<evidence type="ECO:0000259" key="4">
    <source>
        <dbReference type="Pfam" id="PF07987"/>
    </source>
</evidence>
<evidence type="ECO:0000256" key="2">
    <source>
        <dbReference type="SAM" id="Phobius"/>
    </source>
</evidence>
<organism evidence="5 6">
    <name type="scientific">Fodinicola feengrottensis</name>
    <dbReference type="NCBI Taxonomy" id="435914"/>
    <lineage>
        <taxon>Bacteria</taxon>
        <taxon>Bacillati</taxon>
        <taxon>Actinomycetota</taxon>
        <taxon>Actinomycetes</taxon>
        <taxon>Mycobacteriales</taxon>
        <taxon>Fodinicola</taxon>
    </lineage>
</organism>
<dbReference type="EMBL" id="BAAANY010000008">
    <property type="protein sequence ID" value="GAA1673272.1"/>
    <property type="molecule type" value="Genomic_DNA"/>
</dbReference>
<accession>A0ABP4SI15</accession>
<feature type="region of interest" description="Disordered" evidence="1">
    <location>
        <begin position="150"/>
        <end position="199"/>
    </location>
</feature>
<keyword evidence="2" id="KW-1133">Transmembrane helix</keyword>
<feature type="transmembrane region" description="Helical" evidence="2">
    <location>
        <begin position="207"/>
        <end position="228"/>
    </location>
</feature>
<feature type="chain" id="PRO_5045987389" description="YncI copper-binding domain-containing protein" evidence="3">
    <location>
        <begin position="26"/>
        <end position="243"/>
    </location>
</feature>